<accession>A0A1I7NIL8</accession>
<dbReference type="InterPro" id="IPR027417">
    <property type="entry name" value="P-loop_NTPase"/>
</dbReference>
<dbReference type="PANTHER" id="PTHR23115">
    <property type="entry name" value="TRANSLATION FACTOR"/>
    <property type="match status" value="1"/>
</dbReference>
<evidence type="ECO:0000313" key="9">
    <source>
        <dbReference type="Proteomes" id="UP000199537"/>
    </source>
</evidence>
<evidence type="ECO:0000256" key="2">
    <source>
        <dbReference type="ARBA" id="ARBA00022679"/>
    </source>
</evidence>
<evidence type="ECO:0000256" key="4">
    <source>
        <dbReference type="ARBA" id="ARBA00022741"/>
    </source>
</evidence>
<keyword evidence="2 8" id="KW-0808">Transferase</keyword>
<dbReference type="AlphaFoldDB" id="A0A1I7NIL8"/>
<organism evidence="8 9">
    <name type="scientific">Thermoflavifilum thermophilum</name>
    <dbReference type="NCBI Taxonomy" id="1393122"/>
    <lineage>
        <taxon>Bacteria</taxon>
        <taxon>Pseudomonadati</taxon>
        <taxon>Bacteroidota</taxon>
        <taxon>Chitinophagia</taxon>
        <taxon>Chitinophagales</taxon>
        <taxon>Chitinophagaceae</taxon>
        <taxon>Thermoflavifilum</taxon>
    </lineage>
</organism>
<reference evidence="9" key="1">
    <citation type="submission" date="2016-10" db="EMBL/GenBank/DDBJ databases">
        <authorList>
            <person name="Varghese N."/>
            <person name="Submissions S."/>
        </authorList>
    </citation>
    <scope>NUCLEOTIDE SEQUENCE [LARGE SCALE GENOMIC DNA]</scope>
    <source>
        <strain evidence="9">DSM 14807</strain>
    </source>
</reference>
<dbReference type="SUPFAM" id="SSF50447">
    <property type="entry name" value="Translation proteins"/>
    <property type="match status" value="1"/>
</dbReference>
<evidence type="ECO:0000259" key="7">
    <source>
        <dbReference type="PROSITE" id="PS51722"/>
    </source>
</evidence>
<dbReference type="SUPFAM" id="SSF50465">
    <property type="entry name" value="EF-Tu/eEF-1alpha/eIF2-gamma C-terminal domain"/>
    <property type="match status" value="1"/>
</dbReference>
<dbReference type="InterPro" id="IPR044138">
    <property type="entry name" value="CysN_II"/>
</dbReference>
<dbReference type="CDD" id="cd03695">
    <property type="entry name" value="CysN_NodQ_II"/>
    <property type="match status" value="1"/>
</dbReference>
<name>A0A1I7NIL8_9BACT</name>
<sequence>MDLLRFTTSGSVDDGKSTLIGRLLYDSESIFVDQLQALQRASKHRGSEQLDLALITDGLRAEREQGITIDVAYKYFSTPKRKFIIADTPGHIQYTRNMVTGASTANLAIILVDARQGVVEQTLRHTIIASILQIPHLVLCINKMDLVNYSEDRFYEIVHAYQEAIQKLNVKDVYYIPISALHGDNVVYKSDRMPWYTGKPLLTYLEEVPVAQDINQDIARFPVQYVIRPQDDAYHDYRGYAGKIISGSFHVGQAVTVWPSGLTSTIDRIEYAQQPLAEARAPQSVVMLLKDDLDISRGDMITPADQPPTLTQDIAATICWMDSAPLKTGDKLLLQQGPTLVRCVVKNIEYKIDINTLSHQDAAGTLQLNDVARVQIRTAKPLAVDAYAKNRACGAAILINETSYNTVAACLIEN</sequence>
<dbReference type="EC" id="2.7.7.4" evidence="1"/>
<dbReference type="STRING" id="1393122.SAMN05660895_2020"/>
<dbReference type="Pfam" id="PF22594">
    <property type="entry name" value="GTP-eEF1A_C"/>
    <property type="match status" value="1"/>
</dbReference>
<dbReference type="GO" id="GO:0004781">
    <property type="term" value="F:sulfate adenylyltransferase (ATP) activity"/>
    <property type="evidence" value="ECO:0007669"/>
    <property type="project" value="UniProtKB-EC"/>
</dbReference>
<dbReference type="GO" id="GO:0003924">
    <property type="term" value="F:GTPase activity"/>
    <property type="evidence" value="ECO:0007669"/>
    <property type="project" value="InterPro"/>
</dbReference>
<dbReference type="RefSeq" id="WP_092460200.1">
    <property type="nucleotide sequence ID" value="NZ_FPCJ01000001.1"/>
</dbReference>
<dbReference type="PROSITE" id="PS00301">
    <property type="entry name" value="G_TR_1"/>
    <property type="match status" value="1"/>
</dbReference>
<dbReference type="GO" id="GO:0005525">
    <property type="term" value="F:GTP binding"/>
    <property type="evidence" value="ECO:0007669"/>
    <property type="project" value="UniProtKB-KW"/>
</dbReference>
<dbReference type="NCBIfam" id="TIGR02034">
    <property type="entry name" value="CysN"/>
    <property type="match status" value="1"/>
</dbReference>
<dbReference type="PROSITE" id="PS51722">
    <property type="entry name" value="G_TR_2"/>
    <property type="match status" value="1"/>
</dbReference>
<gene>
    <name evidence="8" type="ORF">SAMN05660895_2020</name>
</gene>
<evidence type="ECO:0000256" key="3">
    <source>
        <dbReference type="ARBA" id="ARBA00022695"/>
    </source>
</evidence>
<dbReference type="InterPro" id="IPR009000">
    <property type="entry name" value="Transl_B-barrel_sf"/>
</dbReference>
<dbReference type="SUPFAM" id="SSF52540">
    <property type="entry name" value="P-loop containing nucleoside triphosphate hydrolases"/>
    <property type="match status" value="1"/>
</dbReference>
<dbReference type="GO" id="GO:0006790">
    <property type="term" value="P:sulfur compound metabolic process"/>
    <property type="evidence" value="ECO:0007669"/>
    <property type="project" value="InterPro"/>
</dbReference>
<proteinExistence type="predicted"/>
<dbReference type="Gene3D" id="2.40.30.10">
    <property type="entry name" value="Translation factors"/>
    <property type="match status" value="2"/>
</dbReference>
<dbReference type="InterPro" id="IPR009001">
    <property type="entry name" value="Transl_elong_EF1A/Init_IF2_C"/>
</dbReference>
<dbReference type="InterPro" id="IPR031157">
    <property type="entry name" value="G_TR_CS"/>
</dbReference>
<dbReference type="InterPro" id="IPR011779">
    <property type="entry name" value="SO4_adenylTrfase_lsu"/>
</dbReference>
<evidence type="ECO:0000256" key="6">
    <source>
        <dbReference type="ARBA" id="ARBA00023134"/>
    </source>
</evidence>
<evidence type="ECO:0000313" key="8">
    <source>
        <dbReference type="EMBL" id="SFV34511.1"/>
    </source>
</evidence>
<dbReference type="Proteomes" id="UP000199537">
    <property type="component" value="Unassembled WGS sequence"/>
</dbReference>
<dbReference type="InterPro" id="IPR044139">
    <property type="entry name" value="CysN_NoDQ_III"/>
</dbReference>
<dbReference type="PRINTS" id="PR00315">
    <property type="entry name" value="ELONGATNFCT"/>
</dbReference>
<dbReference type="InterPro" id="IPR050100">
    <property type="entry name" value="TRAFAC_GTPase_members"/>
</dbReference>
<keyword evidence="9" id="KW-1185">Reference proteome</keyword>
<dbReference type="EMBL" id="FPCJ01000001">
    <property type="protein sequence ID" value="SFV34511.1"/>
    <property type="molecule type" value="Genomic_DNA"/>
</dbReference>
<dbReference type="InterPro" id="IPR005225">
    <property type="entry name" value="Small_GTP-bd"/>
</dbReference>
<dbReference type="InterPro" id="IPR000795">
    <property type="entry name" value="T_Tr_GTP-bd_dom"/>
</dbReference>
<dbReference type="Pfam" id="PF00009">
    <property type="entry name" value="GTP_EFTU"/>
    <property type="match status" value="1"/>
</dbReference>
<dbReference type="OrthoDB" id="9804504at2"/>
<dbReference type="InterPro" id="IPR041757">
    <property type="entry name" value="CysN_GTP-bd"/>
</dbReference>
<dbReference type="FunFam" id="3.40.50.300:FF:000119">
    <property type="entry name" value="Sulfate adenylyltransferase subunit 1"/>
    <property type="match status" value="1"/>
</dbReference>
<feature type="domain" description="Tr-type G" evidence="7">
    <location>
        <begin position="1"/>
        <end position="213"/>
    </location>
</feature>
<keyword evidence="4" id="KW-0547">Nucleotide-binding</keyword>
<protein>
    <recommendedName>
        <fullName evidence="1">sulfate adenylyltransferase</fullName>
        <ecNumber evidence="1">2.7.7.4</ecNumber>
    </recommendedName>
</protein>
<keyword evidence="3 8" id="KW-0548">Nucleotidyltransferase</keyword>
<dbReference type="CDD" id="cd04166">
    <property type="entry name" value="CysN_ATPS"/>
    <property type="match status" value="1"/>
</dbReference>
<keyword evidence="6" id="KW-0342">GTP-binding</keyword>
<keyword evidence="5" id="KW-0067">ATP-binding</keyword>
<dbReference type="CDD" id="cd04095">
    <property type="entry name" value="CysN_NoDQ_III"/>
    <property type="match status" value="1"/>
</dbReference>
<dbReference type="InterPro" id="IPR054696">
    <property type="entry name" value="GTP-eEF1A_C"/>
</dbReference>
<evidence type="ECO:0000256" key="1">
    <source>
        <dbReference type="ARBA" id="ARBA00012391"/>
    </source>
</evidence>
<evidence type="ECO:0000256" key="5">
    <source>
        <dbReference type="ARBA" id="ARBA00022840"/>
    </source>
</evidence>
<dbReference type="Gene3D" id="3.40.50.300">
    <property type="entry name" value="P-loop containing nucleotide triphosphate hydrolases"/>
    <property type="match status" value="1"/>
</dbReference>
<dbReference type="GO" id="GO:0005524">
    <property type="term" value="F:ATP binding"/>
    <property type="evidence" value="ECO:0007669"/>
    <property type="project" value="UniProtKB-KW"/>
</dbReference>
<dbReference type="NCBIfam" id="TIGR00231">
    <property type="entry name" value="small_GTP"/>
    <property type="match status" value="1"/>
</dbReference>